<dbReference type="AlphaFoldDB" id="A0A1A7X6X4"/>
<feature type="transmembrane region" description="Helical" evidence="1">
    <location>
        <begin position="80"/>
        <end position="103"/>
    </location>
</feature>
<reference evidence="2" key="2">
    <citation type="submission" date="2016-06" db="EMBL/GenBank/DDBJ databases">
        <title>The genome of a short-lived fish provides insights into sex chromosome evolution and the genetic control of aging.</title>
        <authorList>
            <person name="Reichwald K."/>
            <person name="Felder M."/>
            <person name="Petzold A."/>
            <person name="Koch P."/>
            <person name="Groth M."/>
            <person name="Platzer M."/>
        </authorList>
    </citation>
    <scope>NUCLEOTIDE SEQUENCE</scope>
    <source>
        <tissue evidence="2">Brain</tissue>
    </source>
</reference>
<evidence type="ECO:0000313" key="2">
    <source>
        <dbReference type="EMBL" id="SBP13650.1"/>
    </source>
</evidence>
<feature type="transmembrane region" description="Helical" evidence="1">
    <location>
        <begin position="204"/>
        <end position="223"/>
    </location>
</feature>
<protein>
    <submittedName>
        <fullName evidence="2">Uncharacterized protein</fullName>
    </submittedName>
</protein>
<proteinExistence type="predicted"/>
<sequence>MALDSANGCHAAIHAGSIVLAFITQIISGIFFVLAQERCVPNALFQTSSRNVSESFPLEVTMDWWSETYWVLIDLWSKAWLIYAVVGIFKSFILSAVVFRWVLPVYSFGMLYISYSNLSKHKPWLAINNPSVIPWTRYLTQNGLAGFAWWSLLHAVVGLGLVLKYYAFVEDPLVSTMVLAIIFLCIISWFILQTFFYSKHMRHTFSVYAVLILGLGAMFTNSYRVQNLSMNTAICGGGTTQETRRL</sequence>
<keyword evidence="1" id="KW-0812">Transmembrane</keyword>
<accession>A0A1A7X6X4</accession>
<feature type="transmembrane region" description="Helical" evidence="1">
    <location>
        <begin position="173"/>
        <end position="192"/>
    </location>
</feature>
<gene>
    <name evidence="2" type="primary">Nfu_g_1_006873</name>
</gene>
<feature type="transmembrane region" description="Helical" evidence="1">
    <location>
        <begin position="12"/>
        <end position="35"/>
    </location>
</feature>
<keyword evidence="1" id="KW-0472">Membrane</keyword>
<dbReference type="EMBL" id="HADW01012250">
    <property type="protein sequence ID" value="SBP13650.1"/>
    <property type="molecule type" value="Transcribed_RNA"/>
</dbReference>
<dbReference type="PANTHER" id="PTHR33802">
    <property type="entry name" value="SI:CH211-161H7.5-RELATED"/>
    <property type="match status" value="1"/>
</dbReference>
<keyword evidence="1" id="KW-1133">Transmembrane helix</keyword>
<reference evidence="2" key="1">
    <citation type="submission" date="2016-05" db="EMBL/GenBank/DDBJ databases">
        <authorList>
            <person name="Lavstsen T."/>
            <person name="Jespersen J.S."/>
        </authorList>
    </citation>
    <scope>NUCLEOTIDE SEQUENCE</scope>
    <source>
        <tissue evidence="2">Brain</tissue>
    </source>
</reference>
<dbReference type="PANTHER" id="PTHR33802:SF3">
    <property type="match status" value="1"/>
</dbReference>
<organism evidence="2">
    <name type="scientific">Iconisemion striatum</name>
    <dbReference type="NCBI Taxonomy" id="60296"/>
    <lineage>
        <taxon>Eukaryota</taxon>
        <taxon>Metazoa</taxon>
        <taxon>Chordata</taxon>
        <taxon>Craniata</taxon>
        <taxon>Vertebrata</taxon>
        <taxon>Euteleostomi</taxon>
        <taxon>Actinopterygii</taxon>
        <taxon>Neopterygii</taxon>
        <taxon>Teleostei</taxon>
        <taxon>Neoteleostei</taxon>
        <taxon>Acanthomorphata</taxon>
        <taxon>Ovalentaria</taxon>
        <taxon>Atherinomorphae</taxon>
        <taxon>Cyprinodontiformes</taxon>
        <taxon>Nothobranchiidae</taxon>
        <taxon>Iconisemion</taxon>
    </lineage>
</organism>
<name>A0A1A7X6X4_9TELE</name>
<evidence type="ECO:0000256" key="1">
    <source>
        <dbReference type="SAM" id="Phobius"/>
    </source>
</evidence>
<feature type="transmembrane region" description="Helical" evidence="1">
    <location>
        <begin position="147"/>
        <end position="167"/>
    </location>
</feature>